<comment type="caution">
    <text evidence="3">The sequence shown here is derived from an EMBL/GenBank/DDBJ whole genome shotgun (WGS) entry which is preliminary data.</text>
</comment>
<evidence type="ECO:0000313" key="4">
    <source>
        <dbReference type="Proteomes" id="UP000254559"/>
    </source>
</evidence>
<evidence type="ECO:0000313" key="3">
    <source>
        <dbReference type="EMBL" id="SUN61612.1"/>
    </source>
</evidence>
<feature type="binding site" evidence="2">
    <location>
        <position position="103"/>
    </location>
    <ligand>
        <name>Zn(2+)</name>
        <dbReference type="ChEBI" id="CHEBI:29105"/>
        <label>2</label>
    </ligand>
</feature>
<dbReference type="Pfam" id="PF01116">
    <property type="entry name" value="F_bP_aldolase"/>
    <property type="match status" value="1"/>
</dbReference>
<dbReference type="CDD" id="cd00947">
    <property type="entry name" value="TBP_aldolase_IIB"/>
    <property type="match status" value="1"/>
</dbReference>
<dbReference type="AlphaFoldDB" id="A0A9X8XGZ7"/>
<proteinExistence type="predicted"/>
<dbReference type="EMBL" id="UHFO01000001">
    <property type="protein sequence ID" value="SUN61612.1"/>
    <property type="molecule type" value="Genomic_DNA"/>
</dbReference>
<evidence type="ECO:0000256" key="1">
    <source>
        <dbReference type="PIRSR" id="PIRSR001359-1"/>
    </source>
</evidence>
<dbReference type="EC" id="4.1.2.13" evidence="3"/>
<keyword evidence="2" id="KW-0862">Zinc</keyword>
<dbReference type="Gene3D" id="3.20.20.70">
    <property type="entry name" value="Aldolase class I"/>
    <property type="match status" value="1"/>
</dbReference>
<dbReference type="InterPro" id="IPR050246">
    <property type="entry name" value="Class_II_FBP_aldolase"/>
</dbReference>
<dbReference type="InterPro" id="IPR000771">
    <property type="entry name" value="FBA_II"/>
</dbReference>
<name>A0A9X8XGZ7_STREQ</name>
<keyword evidence="3" id="KW-0456">Lyase</keyword>
<dbReference type="GO" id="GO:0008270">
    <property type="term" value="F:zinc ion binding"/>
    <property type="evidence" value="ECO:0007669"/>
    <property type="project" value="InterPro"/>
</dbReference>
<dbReference type="PANTHER" id="PTHR30304">
    <property type="entry name" value="D-TAGATOSE-1,6-BISPHOSPHATE ALDOLASE"/>
    <property type="match status" value="1"/>
</dbReference>
<protein>
    <submittedName>
        <fullName evidence="3">Fructose-bisphosphate aldolase, class II</fullName>
        <ecNumber evidence="3">4.1.2.13</ecNumber>
    </submittedName>
</protein>
<feature type="binding site" evidence="2">
    <location>
        <position position="133"/>
    </location>
    <ligand>
        <name>Zn(2+)</name>
        <dbReference type="ChEBI" id="CHEBI:29105"/>
        <label>2</label>
    </ligand>
</feature>
<feature type="binding site" evidence="2">
    <location>
        <position position="82"/>
    </location>
    <ligand>
        <name>Zn(2+)</name>
        <dbReference type="ChEBI" id="CHEBI:29105"/>
        <label>1</label>
        <note>catalytic</note>
    </ligand>
</feature>
<dbReference type="SUPFAM" id="SSF51569">
    <property type="entry name" value="Aldolase"/>
    <property type="match status" value="1"/>
</dbReference>
<dbReference type="GO" id="GO:0005975">
    <property type="term" value="P:carbohydrate metabolic process"/>
    <property type="evidence" value="ECO:0007669"/>
    <property type="project" value="InterPro"/>
</dbReference>
<dbReference type="GO" id="GO:0004332">
    <property type="term" value="F:fructose-bisphosphate aldolase activity"/>
    <property type="evidence" value="ECO:0007669"/>
    <property type="project" value="UniProtKB-EC"/>
</dbReference>
<comment type="cofactor">
    <cofactor evidence="2">
        <name>Zn(2+)</name>
        <dbReference type="ChEBI" id="CHEBI:29105"/>
    </cofactor>
    <text evidence="2">Binds 2 Zn(2+) ions per subunit. One is catalytic and the other provides a structural contribution.</text>
</comment>
<dbReference type="RefSeq" id="WP_065359052.1">
    <property type="nucleotide sequence ID" value="NZ_CP149485.1"/>
</dbReference>
<feature type="active site" description="Proton donor" evidence="1">
    <location>
        <position position="81"/>
    </location>
</feature>
<organism evidence="3 4">
    <name type="scientific">Streptococcus dysgalactiae subsp. equisimilis</name>
    <name type="common">Streptococcus equisimilis</name>
    <dbReference type="NCBI Taxonomy" id="119602"/>
    <lineage>
        <taxon>Bacteria</taxon>
        <taxon>Bacillati</taxon>
        <taxon>Bacillota</taxon>
        <taxon>Bacilli</taxon>
        <taxon>Lactobacillales</taxon>
        <taxon>Streptococcaceae</taxon>
        <taxon>Streptococcus</taxon>
    </lineage>
</organism>
<evidence type="ECO:0000256" key="2">
    <source>
        <dbReference type="PIRSR" id="PIRSR001359-3"/>
    </source>
</evidence>
<dbReference type="PANTHER" id="PTHR30304:SF0">
    <property type="entry name" value="D-TAGATOSE-1,6-BISPHOSPHATE ALDOLASE SUBUNIT GATY-RELATED"/>
    <property type="match status" value="1"/>
</dbReference>
<dbReference type="PIRSF" id="PIRSF001359">
    <property type="entry name" value="F_bP_aldolase_II"/>
    <property type="match status" value="1"/>
</dbReference>
<accession>A0A9X8XGZ7</accession>
<sequence length="279" mass="30621">MKADMSQVLQAAKACHYAVPAMNYIDFASAKAYAKTSEKRKLPLILAFAQSHSQWLSLEDAALIGRYFQQTLSTPVVLHLDHGQDSAFIKKAIDLGFNSVMIDASLDSFDDNVKKTREIVDYARARGVAVEAEIGFVSANANQENHRVTDSIYTSLEDAKLFYEQTLVDALSISIGTAHGIYRGQPKLNFERLTEIAAALSIPLVLHGGSSSGDDNLARCAREGIAKINIFSDVIAAAYQHRLDSKITDYPSLMSTMQVAMEKVLDHYYDVFGTTRGGS</sequence>
<dbReference type="InterPro" id="IPR013785">
    <property type="entry name" value="Aldolase_TIM"/>
</dbReference>
<feature type="binding site" evidence="2">
    <location>
        <position position="207"/>
    </location>
    <ligand>
        <name>Zn(2+)</name>
        <dbReference type="ChEBI" id="CHEBI:29105"/>
        <label>1</label>
        <note>catalytic</note>
    </ligand>
</feature>
<feature type="binding site" evidence="2">
    <location>
        <position position="179"/>
    </location>
    <ligand>
        <name>Zn(2+)</name>
        <dbReference type="ChEBI" id="CHEBI:29105"/>
        <label>1</label>
        <note>catalytic</note>
    </ligand>
</feature>
<gene>
    <name evidence="3" type="primary">fba_1</name>
    <name evidence="3" type="ORF">NCTC11564_00184</name>
</gene>
<reference evidence="3 4" key="1">
    <citation type="submission" date="2018-06" db="EMBL/GenBank/DDBJ databases">
        <authorList>
            <consortium name="Pathogen Informatics"/>
            <person name="Doyle S."/>
        </authorList>
    </citation>
    <scope>NUCLEOTIDE SEQUENCE [LARGE SCALE GENOMIC DNA]</scope>
    <source>
        <strain evidence="3 4">NCTC11564</strain>
    </source>
</reference>
<dbReference type="Proteomes" id="UP000254559">
    <property type="component" value="Unassembled WGS sequence"/>
</dbReference>
<keyword evidence="2" id="KW-0479">Metal-binding</keyword>